<protein>
    <submittedName>
        <fullName evidence="2">Glycerophosphodiester phosphodiesterase family protein</fullName>
    </submittedName>
</protein>
<sequence>MSAHRTDVIAHRGGLWPAAAENTLAAFEQAVAHGITMLETDVHLSKDGIIFAAHDADLKRIAGRPERLHEVPAAELERIELTDGGTLLRLADLLDAFPAAHINIDVKADRTTTAAVIRFMRARTDTRRLRLASFSTRRLQRLRRALPSIATSVGTTEVAQLLLCGSRGMRLHPSVDAVQVPASWNGIPVITPRFLRTAHARGLRVDAWTINEPQEMRRLAQLGVDGLVTDDPVTAQQVLAALE</sequence>
<comment type="caution">
    <text evidence="2">The sequence shown here is derived from an EMBL/GenBank/DDBJ whole genome shotgun (WGS) entry which is preliminary data.</text>
</comment>
<organism evidence="2 3">
    <name type="scientific">Brevibacterium otitidis</name>
    <dbReference type="NCBI Taxonomy" id="53364"/>
    <lineage>
        <taxon>Bacteria</taxon>
        <taxon>Bacillati</taxon>
        <taxon>Actinomycetota</taxon>
        <taxon>Actinomycetes</taxon>
        <taxon>Micrococcales</taxon>
        <taxon>Brevibacteriaceae</taxon>
        <taxon>Brevibacterium</taxon>
    </lineage>
</organism>
<dbReference type="RefSeq" id="WP_376838051.1">
    <property type="nucleotide sequence ID" value="NZ_JBHMAU010000018.1"/>
</dbReference>
<proteinExistence type="predicted"/>
<name>A0ABV5WYB8_9MICO</name>
<gene>
    <name evidence="2" type="ORF">ACFFN1_01855</name>
</gene>
<evidence type="ECO:0000313" key="2">
    <source>
        <dbReference type="EMBL" id="MFB9775168.1"/>
    </source>
</evidence>
<dbReference type="PROSITE" id="PS51704">
    <property type="entry name" value="GP_PDE"/>
    <property type="match status" value="1"/>
</dbReference>
<reference evidence="2 3" key="1">
    <citation type="submission" date="2024-09" db="EMBL/GenBank/DDBJ databases">
        <authorList>
            <person name="Sun Q."/>
            <person name="Mori K."/>
        </authorList>
    </citation>
    <scope>NUCLEOTIDE SEQUENCE [LARGE SCALE GENOMIC DNA]</scope>
    <source>
        <strain evidence="2 3">JCM 11683</strain>
    </source>
</reference>
<dbReference type="InterPro" id="IPR030395">
    <property type="entry name" value="GP_PDE_dom"/>
</dbReference>
<accession>A0ABV5WYB8</accession>
<dbReference type="Gene3D" id="3.20.20.190">
    <property type="entry name" value="Phosphatidylinositol (PI) phosphodiesterase"/>
    <property type="match status" value="1"/>
</dbReference>
<evidence type="ECO:0000259" key="1">
    <source>
        <dbReference type="PROSITE" id="PS51704"/>
    </source>
</evidence>
<evidence type="ECO:0000313" key="3">
    <source>
        <dbReference type="Proteomes" id="UP001589707"/>
    </source>
</evidence>
<dbReference type="Proteomes" id="UP001589707">
    <property type="component" value="Unassembled WGS sequence"/>
</dbReference>
<dbReference type="PANTHER" id="PTHR46211:SF14">
    <property type="entry name" value="GLYCEROPHOSPHODIESTER PHOSPHODIESTERASE"/>
    <property type="match status" value="1"/>
</dbReference>
<dbReference type="PANTHER" id="PTHR46211">
    <property type="entry name" value="GLYCEROPHOSPHORYL DIESTER PHOSPHODIESTERASE"/>
    <property type="match status" value="1"/>
</dbReference>
<keyword evidence="3" id="KW-1185">Reference proteome</keyword>
<dbReference type="SUPFAM" id="SSF51695">
    <property type="entry name" value="PLC-like phosphodiesterases"/>
    <property type="match status" value="1"/>
</dbReference>
<dbReference type="InterPro" id="IPR017946">
    <property type="entry name" value="PLC-like_Pdiesterase_TIM-brl"/>
</dbReference>
<feature type="domain" description="GP-PDE" evidence="1">
    <location>
        <begin position="6"/>
        <end position="239"/>
    </location>
</feature>
<dbReference type="EMBL" id="JBHMAU010000018">
    <property type="protein sequence ID" value="MFB9775168.1"/>
    <property type="molecule type" value="Genomic_DNA"/>
</dbReference>
<dbReference type="Pfam" id="PF03009">
    <property type="entry name" value="GDPD"/>
    <property type="match status" value="1"/>
</dbReference>